<dbReference type="GO" id="GO:0016829">
    <property type="term" value="F:lyase activity"/>
    <property type="evidence" value="ECO:0007669"/>
    <property type="project" value="InterPro"/>
</dbReference>
<evidence type="ECO:0000256" key="2">
    <source>
        <dbReference type="SAM" id="SignalP"/>
    </source>
</evidence>
<dbReference type="PANTHER" id="PTHR38045:SF1">
    <property type="entry name" value="HEPARINASE II_III-LIKE PROTEIN"/>
    <property type="match status" value="1"/>
</dbReference>
<keyword evidence="2" id="KW-0732">Signal</keyword>
<protein>
    <recommendedName>
        <fullName evidence="3">Heparinase II/III-like C-terminal domain-containing protein</fullName>
    </recommendedName>
</protein>
<accession>A0A434A0V3</accession>
<comment type="caution">
    <text evidence="4">The sequence shown here is derived from an EMBL/GenBank/DDBJ whole genome shotgun (WGS) entry which is preliminary data.</text>
</comment>
<reference evidence="5" key="1">
    <citation type="journal article" date="2019" name="Syst. Appl. Microbiol.">
        <title>Flavobacterium circumlabens sp. nov. and Flavobacterium cupreum sp. nov., two psychrotrophic species isolated from Antarctic environmental samples.</title>
        <authorList>
            <person name="Kralova S."/>
            <person name="Busse H.-J."/>
            <person name="Svec P."/>
            <person name="Maslanova I."/>
            <person name="Stankova E."/>
            <person name="Bartak M."/>
            <person name="Sedlacek I."/>
        </authorList>
    </citation>
    <scope>NUCLEOTIDE SEQUENCE [LARGE SCALE GENOMIC DNA]</scope>
    <source>
        <strain evidence="5">CCM 8825</strain>
    </source>
</reference>
<dbReference type="PANTHER" id="PTHR38045">
    <property type="entry name" value="CHROMOSOME 1, WHOLE GENOME SHOTGUN SEQUENCE"/>
    <property type="match status" value="1"/>
</dbReference>
<dbReference type="Gene3D" id="1.50.10.100">
    <property type="entry name" value="Chondroitin AC/alginate lyase"/>
    <property type="match status" value="1"/>
</dbReference>
<evidence type="ECO:0000259" key="3">
    <source>
        <dbReference type="Pfam" id="PF07940"/>
    </source>
</evidence>
<dbReference type="EMBL" id="QWDM01000022">
    <property type="protein sequence ID" value="RUT68002.1"/>
    <property type="molecule type" value="Genomic_DNA"/>
</dbReference>
<dbReference type="SUPFAM" id="SSF48230">
    <property type="entry name" value="Chondroitin AC/alginate lyase"/>
    <property type="match status" value="1"/>
</dbReference>
<dbReference type="InterPro" id="IPR008929">
    <property type="entry name" value="Chondroitin_lyas"/>
</dbReference>
<dbReference type="Pfam" id="PF07940">
    <property type="entry name" value="Hepar_II_III_C"/>
    <property type="match status" value="1"/>
</dbReference>
<proteinExistence type="predicted"/>
<dbReference type="Proteomes" id="UP000288102">
    <property type="component" value="Unassembled WGS sequence"/>
</dbReference>
<evidence type="ECO:0000256" key="1">
    <source>
        <dbReference type="ARBA" id="ARBA00004196"/>
    </source>
</evidence>
<dbReference type="AlphaFoldDB" id="A0A434A0V3"/>
<name>A0A434A0V3_9FLAO</name>
<evidence type="ECO:0000313" key="4">
    <source>
        <dbReference type="EMBL" id="RUT68002.1"/>
    </source>
</evidence>
<feature type="domain" description="Heparinase II/III-like C-terminal" evidence="3">
    <location>
        <begin position="427"/>
        <end position="583"/>
    </location>
</feature>
<dbReference type="Gene3D" id="2.70.98.70">
    <property type="match status" value="1"/>
</dbReference>
<evidence type="ECO:0000313" key="5">
    <source>
        <dbReference type="Proteomes" id="UP000288102"/>
    </source>
</evidence>
<dbReference type="GO" id="GO:0030313">
    <property type="term" value="C:cell envelope"/>
    <property type="evidence" value="ECO:0007669"/>
    <property type="project" value="UniProtKB-SubCell"/>
</dbReference>
<gene>
    <name evidence="4" type="ORF">D0817_23615</name>
</gene>
<feature type="signal peptide" evidence="2">
    <location>
        <begin position="1"/>
        <end position="23"/>
    </location>
</feature>
<feature type="chain" id="PRO_5019084635" description="Heparinase II/III-like C-terminal domain-containing protein" evidence="2">
    <location>
        <begin position="24"/>
        <end position="652"/>
    </location>
</feature>
<keyword evidence="5" id="KW-1185">Reference proteome</keyword>
<dbReference type="InterPro" id="IPR012480">
    <property type="entry name" value="Hepar_II_III_C"/>
</dbReference>
<sequence length="652" mass="73636">MFLKNAKTAIFLLMLLVIAKSSAQNKLKSHTVSQQFVSEYPSEKQWESIPVHPRLFANDARIETLKLQNDEVSKALLLLLKNNAEKTLKAGKIEYPSKGFKLEAVRNVQDRILTLGLAFQVFGDVRYFERAKAELMQLTELPDWNPSHFLDVGEATLAAGVGLDWFYNDFTPTEREKITQAIIKNGINPSLDVKESKENNSWMNANFNWNPVCNGGLLVGALAIYEREPKLARQIVERSIKYIPYHGAVYAPDGTYAEGMAYWSYGTLYQVAMIEALRSVFGSSFKIESFPGFLKSTNFITQNVGPTGYEYTFSDAGFKESKLSAKPLAERFTSEPLMFWFARENRNRVIARDEIISILLAKSIVIKDTVSNAQKKHSRHFALEVLWWDPKLPPMDKKSFLPLHWTADGHMPMAVIRSAWNDPLASYIAIKGGTPNNSHGHMDVGSFIIESNGVRWALDLGAESYDKMRAAKLDLWNYSQDSNRWTTFRPGPDSHNIVRFNNSRQDVSGLATISKLTDQKGVVGNVVDLTSLYKSQVEKVFRTVKMFPDKSIVIQDEWETGEKEGEYTFQWVTGAKVSIKPYGVLLEQNGESMKLNVEIPNSNVKPQILIEDVSKAKAVQDSDNPGVSRMLIKLKYAKMNKFVLKITAVPVK</sequence>
<dbReference type="RefSeq" id="WP_127340743.1">
    <property type="nucleotide sequence ID" value="NZ_QWDM01000022.1"/>
</dbReference>
<dbReference type="OrthoDB" id="175534at2"/>
<organism evidence="4 5">
    <name type="scientific">Flavobacterium cupreum</name>
    <dbReference type="NCBI Taxonomy" id="2133766"/>
    <lineage>
        <taxon>Bacteria</taxon>
        <taxon>Pseudomonadati</taxon>
        <taxon>Bacteroidota</taxon>
        <taxon>Flavobacteriia</taxon>
        <taxon>Flavobacteriales</taxon>
        <taxon>Flavobacteriaceae</taxon>
        <taxon>Flavobacterium</taxon>
    </lineage>
</organism>
<comment type="subcellular location">
    <subcellularLocation>
        <location evidence="1">Cell envelope</location>
    </subcellularLocation>
</comment>